<feature type="chain" id="PRO_5040816535" description="Glycogen debranching enzyme" evidence="1">
    <location>
        <begin position="17"/>
        <end position="771"/>
    </location>
</feature>
<evidence type="ECO:0000313" key="3">
    <source>
        <dbReference type="Proteomes" id="UP001152592"/>
    </source>
</evidence>
<dbReference type="AlphaFoldDB" id="A0A9W4JWK4"/>
<evidence type="ECO:0008006" key="4">
    <source>
        <dbReference type="Google" id="ProtNLM"/>
    </source>
</evidence>
<sequence length="771" mass="84434">MRIITQLSLLASLGVAASDVRIHARAAPKCTSPASTLSLTDLPYHNYFYSDCNVAAQAVVTTPQPDSDLSIIGPRLIVAWPAGDSGACMFFEPHNSTNGTLAIELVNSTIGTPLGPVYSAPKSPSKYPSVGIQGVVRLNTTATLNLSILGSIRTIRDFVEGPSLLHPEFQDTIKFTSDNTGVSLQRTWLDNVTTTNLKFKPFGNSSSKNNGQVKLSNKTVTFEAGDYILSADINYPQLTALEPKSVLNAASANLTTEKPAQTAALSFLSYSEKVMAGAWRFFTYFGRDSMISALLLEPVLSDGKGSAMEAVIGAVLERVNRTDGTVCHEETIGDYATWTNAQKDINSTAMGCDYKMVDTDYFLPVLMERYLVQNPAGKNRSSAFLKWVSFIPCIISRFLHKYYSTTAGSINPANANLTWGDLALISSERVMRLARPFFLNRTRANLIRLNEGEVVGEWRDSTYGLGGGRIPYDVNTALVPAALRAIGTLARSGLYTKQRHWSTLADKYAKVREDSTLSFFAVEIPKEKAHSLVKSFANASFPGPDQASSIDNDVHFHAVALEGNNNLSKAEVMNTDDCFRHFLLNTTNDAQLTPFLNQSANNIKRTFPAGLMTDAGMIVANPAFGEDPIYAKNFTTGAYHGTVIWSWQLAMMAKGLERQLDRCEVESNFSVASRIRGHQGSHIPPVPAFCTDDSVYDNVKEAYNTLWDSIEANADQLSGEVWSWLYRDGKFVTTPLGVLPAPPGVGGQTESNIRQQWSLTFLAVNRNEVYR</sequence>
<feature type="signal peptide" evidence="1">
    <location>
        <begin position="1"/>
        <end position="16"/>
    </location>
</feature>
<protein>
    <recommendedName>
        <fullName evidence="4">Glycogen debranching enzyme</fullName>
    </recommendedName>
</protein>
<name>A0A9W4JWK4_9EURO</name>
<dbReference type="EMBL" id="CAJVPD010000271">
    <property type="protein sequence ID" value="CAG8415174.1"/>
    <property type="molecule type" value="Genomic_DNA"/>
</dbReference>
<accession>A0A9W4JWK4</accession>
<reference evidence="2" key="1">
    <citation type="submission" date="2021-07" db="EMBL/GenBank/DDBJ databases">
        <authorList>
            <person name="Branca A.L. A."/>
        </authorList>
    </citation>
    <scope>NUCLEOTIDE SEQUENCE</scope>
</reference>
<evidence type="ECO:0000256" key="1">
    <source>
        <dbReference type="SAM" id="SignalP"/>
    </source>
</evidence>
<keyword evidence="1" id="KW-0732">Signal</keyword>
<gene>
    <name evidence="2" type="ORF">PSALAMII_LOCUS9128</name>
</gene>
<comment type="caution">
    <text evidence="2">The sequence shown here is derived from an EMBL/GenBank/DDBJ whole genome shotgun (WGS) entry which is preliminary data.</text>
</comment>
<dbReference type="OrthoDB" id="16516at2759"/>
<dbReference type="Proteomes" id="UP001152592">
    <property type="component" value="Unassembled WGS sequence"/>
</dbReference>
<organism evidence="2 3">
    <name type="scientific">Penicillium salamii</name>
    <dbReference type="NCBI Taxonomy" id="1612424"/>
    <lineage>
        <taxon>Eukaryota</taxon>
        <taxon>Fungi</taxon>
        <taxon>Dikarya</taxon>
        <taxon>Ascomycota</taxon>
        <taxon>Pezizomycotina</taxon>
        <taxon>Eurotiomycetes</taxon>
        <taxon>Eurotiomycetidae</taxon>
        <taxon>Eurotiales</taxon>
        <taxon>Aspergillaceae</taxon>
        <taxon>Penicillium</taxon>
    </lineage>
</organism>
<proteinExistence type="predicted"/>
<evidence type="ECO:0000313" key="2">
    <source>
        <dbReference type="EMBL" id="CAG8415174.1"/>
    </source>
</evidence>